<feature type="region of interest" description="Disordered" evidence="1">
    <location>
        <begin position="1"/>
        <end position="27"/>
    </location>
</feature>
<accession>A0A2H1VFB8</accession>
<sequence length="239" mass="27343">MEYTWHMEDGGQESNSRTTRSQSRSQEEQIFFIRMPVTEQSYYLMVSNRRRPWTLETPEALQIQHNNHVTSSYQITSTTTMKGMAEARGSVRLLMSKNYADPNLAFRAGAPRCSDRALSALYLENGSPYKKKVYTKVVENFVFYNIGIKCKYQKPIGNEIFPKNRKKNNLWDLWTLKFNSCLHPTILAADYRDCCSKSRSRNGVYMSIGAVTGQSDATHRVAESIPAQTNALCDPQIVI</sequence>
<feature type="compositionally biased region" description="Low complexity" evidence="1">
    <location>
        <begin position="12"/>
        <end position="24"/>
    </location>
</feature>
<gene>
    <name evidence="2" type="ORF">SFRICE_023825</name>
</gene>
<evidence type="ECO:0000256" key="1">
    <source>
        <dbReference type="SAM" id="MobiDB-lite"/>
    </source>
</evidence>
<reference evidence="2" key="1">
    <citation type="submission" date="2016-07" db="EMBL/GenBank/DDBJ databases">
        <authorList>
            <person name="Bretaudeau A."/>
        </authorList>
    </citation>
    <scope>NUCLEOTIDE SEQUENCE</scope>
    <source>
        <strain evidence="2">Rice</strain>
        <tissue evidence="2">Whole body</tissue>
    </source>
</reference>
<name>A0A2H1VFB8_SPOFR</name>
<protein>
    <submittedName>
        <fullName evidence="2">SFRICE_023825</fullName>
    </submittedName>
</protein>
<evidence type="ECO:0000313" key="2">
    <source>
        <dbReference type="EMBL" id="SOQ38954.1"/>
    </source>
</evidence>
<proteinExistence type="predicted"/>
<dbReference type="AlphaFoldDB" id="A0A2H1VFB8"/>
<organism evidence="2">
    <name type="scientific">Spodoptera frugiperda</name>
    <name type="common">Fall armyworm</name>
    <dbReference type="NCBI Taxonomy" id="7108"/>
    <lineage>
        <taxon>Eukaryota</taxon>
        <taxon>Metazoa</taxon>
        <taxon>Ecdysozoa</taxon>
        <taxon>Arthropoda</taxon>
        <taxon>Hexapoda</taxon>
        <taxon>Insecta</taxon>
        <taxon>Pterygota</taxon>
        <taxon>Neoptera</taxon>
        <taxon>Endopterygota</taxon>
        <taxon>Lepidoptera</taxon>
        <taxon>Glossata</taxon>
        <taxon>Ditrysia</taxon>
        <taxon>Noctuoidea</taxon>
        <taxon>Noctuidae</taxon>
        <taxon>Amphipyrinae</taxon>
        <taxon>Spodoptera</taxon>
    </lineage>
</organism>
<dbReference type="EMBL" id="ODYU01001997">
    <property type="protein sequence ID" value="SOQ38954.1"/>
    <property type="molecule type" value="Genomic_DNA"/>
</dbReference>